<feature type="domain" description="SLH" evidence="1">
    <location>
        <begin position="165"/>
        <end position="228"/>
    </location>
</feature>
<dbReference type="SMART" id="SM00635">
    <property type="entry name" value="BID_2"/>
    <property type="match status" value="2"/>
</dbReference>
<evidence type="ECO:0000313" key="2">
    <source>
        <dbReference type="EMBL" id="KFI54244.1"/>
    </source>
</evidence>
<sequence length="362" mass="37838">MSGGKATINVGAGLSLNATVAPSNATDRTVAWKSTNAAIASVDANGNVRGLKAGSAGITATAGGKSASIIVTVNEVGPVLQSIQITGNGVANNKLSTPAGETAQLKVQATPADATVTPAYWSSSDTSIATVDGNGKVATKKMGIVAITVTTGGKTASIVLTVTKPSTRFTDVPKTHHFYNDIEWLASTGITTGYHDGTFSPAKETTRAQTVVFLHRMAVQRGDKDAATFTPTDADYKKFSDVNKDTFGAKEILWAASKGITTGRYDGTFGGDEAVTRDQMVTFLWRFAVDQGDTAAKSYHPTTSDYLKFSDVKVGTFAAKEILWGSNVGIVNGNGGKFSGGDATLREQMAAFLHRLDTHLNK</sequence>
<dbReference type="PROSITE" id="PS51272">
    <property type="entry name" value="SLH"/>
    <property type="match status" value="3"/>
</dbReference>
<protein>
    <submittedName>
        <fullName evidence="2">Putative S-layer y domain protein</fullName>
    </submittedName>
</protein>
<dbReference type="Proteomes" id="UP000028995">
    <property type="component" value="Unassembled WGS sequence"/>
</dbReference>
<accession>A0A087A644</accession>
<dbReference type="eggNOG" id="COG5492">
    <property type="taxonomic scope" value="Bacteria"/>
</dbReference>
<proteinExistence type="predicted"/>
<dbReference type="Gene3D" id="2.60.40.1080">
    <property type="match status" value="2"/>
</dbReference>
<reference evidence="2 3" key="1">
    <citation type="submission" date="2014-03" db="EMBL/GenBank/DDBJ databases">
        <title>Genomics of Bifidobacteria.</title>
        <authorList>
            <person name="Ventura M."/>
            <person name="Milani C."/>
            <person name="Lugli G.A."/>
        </authorList>
    </citation>
    <scope>NUCLEOTIDE SEQUENCE [LARGE SCALE GENOMIC DNA]</scope>
    <source>
        <strain evidence="2 3">LMG 10510</strain>
    </source>
</reference>
<evidence type="ECO:0000259" key="1">
    <source>
        <dbReference type="PROSITE" id="PS51272"/>
    </source>
</evidence>
<dbReference type="eggNOG" id="COG1404">
    <property type="taxonomic scope" value="Bacteria"/>
</dbReference>
<dbReference type="AlphaFoldDB" id="A0A087A644"/>
<dbReference type="InterPro" id="IPR001119">
    <property type="entry name" value="SLH_dom"/>
</dbReference>
<feature type="domain" description="SLH" evidence="1">
    <location>
        <begin position="305"/>
        <end position="362"/>
    </location>
</feature>
<keyword evidence="3" id="KW-1185">Reference proteome</keyword>
<name>A0A087A644_9BIFI</name>
<dbReference type="InterPro" id="IPR003343">
    <property type="entry name" value="Big_2"/>
</dbReference>
<dbReference type="STRING" id="35760.BCHO_1698"/>
<evidence type="ECO:0000313" key="3">
    <source>
        <dbReference type="Proteomes" id="UP000028995"/>
    </source>
</evidence>
<dbReference type="PANTHER" id="PTHR43308">
    <property type="entry name" value="OUTER MEMBRANE PROTEIN ALPHA-RELATED"/>
    <property type="match status" value="1"/>
</dbReference>
<gene>
    <name evidence="2" type="ORF">BCHO_1698</name>
</gene>
<dbReference type="InterPro" id="IPR008964">
    <property type="entry name" value="Invasin/intimin_cell_adhesion"/>
</dbReference>
<dbReference type="Pfam" id="PF00395">
    <property type="entry name" value="SLH"/>
    <property type="match status" value="2"/>
</dbReference>
<organism evidence="2 3">
    <name type="scientific">Bifidobacterium choerinum</name>
    <dbReference type="NCBI Taxonomy" id="35760"/>
    <lineage>
        <taxon>Bacteria</taxon>
        <taxon>Bacillati</taxon>
        <taxon>Actinomycetota</taxon>
        <taxon>Actinomycetes</taxon>
        <taxon>Bifidobacteriales</taxon>
        <taxon>Bifidobacteriaceae</taxon>
        <taxon>Bifidobacterium</taxon>
    </lineage>
</organism>
<comment type="caution">
    <text evidence="2">The sequence shown here is derived from an EMBL/GenBank/DDBJ whole genome shotgun (WGS) entry which is preliminary data.</text>
</comment>
<dbReference type="PANTHER" id="PTHR43308:SF5">
    <property type="entry name" value="S-LAYER PROTEIN _ PEPTIDOGLYCAN ENDO-BETA-N-ACETYLGLUCOSAMINIDASE"/>
    <property type="match status" value="1"/>
</dbReference>
<dbReference type="Pfam" id="PF02368">
    <property type="entry name" value="Big_2"/>
    <property type="match status" value="2"/>
</dbReference>
<feature type="domain" description="SLH" evidence="1">
    <location>
        <begin position="235"/>
        <end position="298"/>
    </location>
</feature>
<dbReference type="InterPro" id="IPR051465">
    <property type="entry name" value="Cell_Envelope_Struct_Comp"/>
</dbReference>
<dbReference type="EMBL" id="JGYU01000018">
    <property type="protein sequence ID" value="KFI54244.1"/>
    <property type="molecule type" value="Genomic_DNA"/>
</dbReference>
<dbReference type="SUPFAM" id="SSF49373">
    <property type="entry name" value="Invasin/intimin cell-adhesion fragments"/>
    <property type="match status" value="2"/>
</dbReference>